<dbReference type="NCBIfam" id="TIGR00247">
    <property type="entry name" value="endolytic transglycosylase MltG"/>
    <property type="match status" value="1"/>
</dbReference>
<evidence type="ECO:0000256" key="3">
    <source>
        <dbReference type="ARBA" id="ARBA00022989"/>
    </source>
</evidence>
<dbReference type="OrthoDB" id="9814591at2"/>
<dbReference type="STRING" id="679199.HMPREF9332_00081"/>
<keyword evidence="9" id="KW-1185">Reference proteome</keyword>
<dbReference type="PATRIC" id="fig|679199.3.peg.85"/>
<organism evidence="8 9">
    <name type="scientific">Alloprevotella rava F0323</name>
    <dbReference type="NCBI Taxonomy" id="679199"/>
    <lineage>
        <taxon>Bacteria</taxon>
        <taxon>Pseudomonadati</taxon>
        <taxon>Bacteroidota</taxon>
        <taxon>Bacteroidia</taxon>
        <taxon>Bacteroidales</taxon>
        <taxon>Prevotellaceae</taxon>
        <taxon>Alloprevotella</taxon>
    </lineage>
</organism>
<dbReference type="EMBL" id="ACZK01000004">
    <property type="protein sequence ID" value="EHG24816.1"/>
    <property type="molecule type" value="Genomic_DNA"/>
</dbReference>
<dbReference type="CDD" id="cd08010">
    <property type="entry name" value="MltG_like"/>
    <property type="match status" value="1"/>
</dbReference>
<dbReference type="PANTHER" id="PTHR30518">
    <property type="entry name" value="ENDOLYTIC MUREIN TRANSGLYCOSYLASE"/>
    <property type="match status" value="1"/>
</dbReference>
<comment type="similarity">
    <text evidence="7">Belongs to the transglycosylase MltG family.</text>
</comment>
<comment type="catalytic activity">
    <reaction evidence="7">
        <text>a peptidoglycan chain = a peptidoglycan chain with N-acetyl-1,6-anhydromuramyl-[peptide] at the reducing end + a peptidoglycan chain with N-acetylglucosamine at the non-reducing end.</text>
        <dbReference type="EC" id="4.2.2.29"/>
    </reaction>
</comment>
<proteinExistence type="inferred from homology"/>
<accession>G5G931</accession>
<name>G5G931_9BACT</name>
<dbReference type="RefSeq" id="WP_009346493.1">
    <property type="nucleotide sequence ID" value="NZ_JH376827.1"/>
</dbReference>
<dbReference type="Proteomes" id="UP000015993">
    <property type="component" value="Unassembled WGS sequence"/>
</dbReference>
<dbReference type="Pfam" id="PF02618">
    <property type="entry name" value="YceG"/>
    <property type="match status" value="1"/>
</dbReference>
<feature type="transmembrane region" description="Helical" evidence="7">
    <location>
        <begin position="6"/>
        <end position="30"/>
    </location>
</feature>
<dbReference type="EC" id="4.2.2.29" evidence="7"/>
<dbReference type="Gene3D" id="3.30.160.60">
    <property type="entry name" value="Classic Zinc Finger"/>
    <property type="match status" value="1"/>
</dbReference>
<dbReference type="PANTHER" id="PTHR30518:SF2">
    <property type="entry name" value="ENDOLYTIC MUREIN TRANSGLYCOSYLASE"/>
    <property type="match status" value="1"/>
</dbReference>
<dbReference type="HOGENOM" id="CLU_025574_2_0_10"/>
<evidence type="ECO:0000313" key="8">
    <source>
        <dbReference type="EMBL" id="EHG24816.1"/>
    </source>
</evidence>
<keyword evidence="1 7" id="KW-1003">Cell membrane</keyword>
<dbReference type="eggNOG" id="COG1559">
    <property type="taxonomic scope" value="Bacteria"/>
</dbReference>
<evidence type="ECO:0000256" key="5">
    <source>
        <dbReference type="ARBA" id="ARBA00023239"/>
    </source>
</evidence>
<feature type="site" description="Important for catalytic activity" evidence="7">
    <location>
        <position position="211"/>
    </location>
</feature>
<keyword evidence="5 7" id="KW-0456">Lyase</keyword>
<dbReference type="AlphaFoldDB" id="G5G931"/>
<keyword evidence="3 7" id="KW-1133">Transmembrane helix</keyword>
<evidence type="ECO:0000313" key="9">
    <source>
        <dbReference type="Proteomes" id="UP000015993"/>
    </source>
</evidence>
<sequence>MNHKKLYILLSSLIGLSLLVFWMFFANYTLKKDTYLYIDRDDTLDSIYTKLDKEAALGHYAAFRFLASLSNYPQHVHRGRYKLSNVSPLNLLRNMRNGKQWPVTLTIPILRTTDDLAEFLGKNFEPSAEEFKAAFESKEVCEEFGETPATIICLFLPNTYEIYWNTTPKNLLSRMQKESDDFWTSSRKQQAFEAGLTPQQVITIASIVEQETANNDEKPMIAGMYINRFRQGMKLQADPTVKFATKQFLLKRISGSILQTDSPYNTYKYAGLPPGPICVPSLASIKAVFNYVHHDYFYMCAKEDFSGTHNFAKTYAEHQANAKRYTDALDKRNIK</sequence>
<comment type="caution">
    <text evidence="8">The sequence shown here is derived from an EMBL/GenBank/DDBJ whole genome shotgun (WGS) entry which is preliminary data.</text>
</comment>
<protein>
    <recommendedName>
        <fullName evidence="7">Endolytic murein transglycosylase</fullName>
        <ecNumber evidence="7">4.2.2.29</ecNumber>
    </recommendedName>
    <alternativeName>
        <fullName evidence="7">Peptidoglycan lytic transglycosylase</fullName>
    </alternativeName>
    <alternativeName>
        <fullName evidence="7">Peptidoglycan polymerization terminase</fullName>
    </alternativeName>
</protein>
<keyword evidence="6 7" id="KW-0961">Cell wall biogenesis/degradation</keyword>
<keyword evidence="4 7" id="KW-0472">Membrane</keyword>
<gene>
    <name evidence="7" type="primary">mltG</name>
    <name evidence="8" type="ORF">HMPREF9332_00081</name>
</gene>
<dbReference type="GO" id="GO:0071555">
    <property type="term" value="P:cell wall organization"/>
    <property type="evidence" value="ECO:0007669"/>
    <property type="project" value="UniProtKB-KW"/>
</dbReference>
<evidence type="ECO:0000256" key="6">
    <source>
        <dbReference type="ARBA" id="ARBA00023316"/>
    </source>
</evidence>
<evidence type="ECO:0000256" key="1">
    <source>
        <dbReference type="ARBA" id="ARBA00022475"/>
    </source>
</evidence>
<dbReference type="GO" id="GO:0009252">
    <property type="term" value="P:peptidoglycan biosynthetic process"/>
    <property type="evidence" value="ECO:0007669"/>
    <property type="project" value="UniProtKB-UniRule"/>
</dbReference>
<dbReference type="GO" id="GO:0005886">
    <property type="term" value="C:plasma membrane"/>
    <property type="evidence" value="ECO:0007669"/>
    <property type="project" value="UniProtKB-SubCell"/>
</dbReference>
<evidence type="ECO:0000256" key="2">
    <source>
        <dbReference type="ARBA" id="ARBA00022692"/>
    </source>
</evidence>
<dbReference type="GO" id="GO:0008932">
    <property type="term" value="F:lytic endotransglycosylase activity"/>
    <property type="evidence" value="ECO:0007669"/>
    <property type="project" value="UniProtKB-UniRule"/>
</dbReference>
<comment type="subcellular location">
    <subcellularLocation>
        <location evidence="7">Cell membrane</location>
        <topology evidence="7">Single-pass membrane protein</topology>
    </subcellularLocation>
</comment>
<reference evidence="8 9" key="1">
    <citation type="submission" date="2011-08" db="EMBL/GenBank/DDBJ databases">
        <title>The Genome Sequence of Prevotella sp. oral taxon 302 str. F0323.</title>
        <authorList>
            <consortium name="The Broad Institute Genome Sequencing Platform"/>
            <person name="Earl A."/>
            <person name="Ward D."/>
            <person name="Feldgarden M."/>
            <person name="Gevers D."/>
            <person name="Izard J."/>
            <person name="Blanton J.M."/>
            <person name="Baranova O.V."/>
            <person name="Tanner A.C."/>
            <person name="Dewhirst F.E."/>
            <person name="Young S.K."/>
            <person name="Zeng Q."/>
            <person name="Gargeya S."/>
            <person name="Fitzgerald M."/>
            <person name="Haas B."/>
            <person name="Abouelleil A."/>
            <person name="Alvarado L."/>
            <person name="Arachchi H.M."/>
            <person name="Berlin A."/>
            <person name="Brown A."/>
            <person name="Chapman S.B."/>
            <person name="Chen Z."/>
            <person name="Dunbar C."/>
            <person name="Freedman E."/>
            <person name="Gearin G."/>
            <person name="Gellesch M."/>
            <person name="Goldberg J."/>
            <person name="Griggs A."/>
            <person name="Gujja S."/>
            <person name="Heiman D."/>
            <person name="Howarth C."/>
            <person name="Larson L."/>
            <person name="Lui A."/>
            <person name="MacDonald P.J.P."/>
            <person name="Montmayeur A."/>
            <person name="Murphy C."/>
            <person name="Neiman D."/>
            <person name="Pearson M."/>
            <person name="Priest M."/>
            <person name="Roberts A."/>
            <person name="Saif S."/>
            <person name="Shea T."/>
            <person name="Shenoy N."/>
            <person name="Sisk P."/>
            <person name="Stolte C."/>
            <person name="Sykes S."/>
            <person name="Wortman J."/>
            <person name="Nusbaum C."/>
            <person name="Birren B."/>
        </authorList>
    </citation>
    <scope>NUCLEOTIDE SEQUENCE [LARGE SCALE GENOMIC DNA]</scope>
    <source>
        <strain evidence="8 9">F0323</strain>
    </source>
</reference>
<evidence type="ECO:0000256" key="7">
    <source>
        <dbReference type="HAMAP-Rule" id="MF_02065"/>
    </source>
</evidence>
<keyword evidence="2 7" id="KW-0812">Transmembrane</keyword>
<evidence type="ECO:0000256" key="4">
    <source>
        <dbReference type="ARBA" id="ARBA00023136"/>
    </source>
</evidence>
<dbReference type="HAMAP" id="MF_02065">
    <property type="entry name" value="MltG"/>
    <property type="match status" value="1"/>
</dbReference>
<dbReference type="InterPro" id="IPR003770">
    <property type="entry name" value="MLTG-like"/>
</dbReference>
<comment type="function">
    <text evidence="7">Functions as a peptidoglycan terminase that cleaves nascent peptidoglycan strands endolytically to terminate their elongation.</text>
</comment>